<dbReference type="GO" id="GO:0005829">
    <property type="term" value="C:cytosol"/>
    <property type="evidence" value="ECO:0007669"/>
    <property type="project" value="TreeGrafter"/>
</dbReference>
<dbReference type="PANTHER" id="PTHR20858">
    <property type="entry name" value="PHOSPHOMETHYLPYRIMIDINE KINASE"/>
    <property type="match status" value="1"/>
</dbReference>
<dbReference type="EMBL" id="KV454539">
    <property type="protein sequence ID" value="ODV68369.1"/>
    <property type="molecule type" value="Genomic_DNA"/>
</dbReference>
<evidence type="ECO:0000313" key="3">
    <source>
        <dbReference type="EMBL" id="ODV68369.1"/>
    </source>
</evidence>
<dbReference type="RefSeq" id="XP_020077436.1">
    <property type="nucleotide sequence ID" value="XM_020220726.1"/>
</dbReference>
<evidence type="ECO:0000259" key="1">
    <source>
        <dbReference type="Pfam" id="PF03070"/>
    </source>
</evidence>
<dbReference type="InterPro" id="IPR016084">
    <property type="entry name" value="Haem_Oase-like_multi-hlx"/>
</dbReference>
<dbReference type="PANTHER" id="PTHR20858:SF17">
    <property type="entry name" value="HYDROXYMETHYLPYRIMIDINE_PHOSPHOMETHYLPYRIMIDINE KINASE THI20-RELATED"/>
    <property type="match status" value="1"/>
</dbReference>
<protein>
    <recommendedName>
        <fullName evidence="5">Phosphomethylpyrimidine kinase</fullName>
    </recommendedName>
</protein>
<dbReference type="InterPro" id="IPR004399">
    <property type="entry name" value="HMP/HMP-P_kinase_dom"/>
</dbReference>
<dbReference type="SUPFAM" id="SSF48613">
    <property type="entry name" value="Heme oxygenase-like"/>
    <property type="match status" value="1"/>
</dbReference>
<dbReference type="CDD" id="cd01169">
    <property type="entry name" value="HMPP_kinase"/>
    <property type="match status" value="1"/>
</dbReference>
<dbReference type="Pfam" id="PF03070">
    <property type="entry name" value="TENA_THI-4"/>
    <property type="match status" value="1"/>
</dbReference>
<dbReference type="GO" id="GO:0008902">
    <property type="term" value="F:hydroxymethylpyrimidine kinase activity"/>
    <property type="evidence" value="ECO:0007669"/>
    <property type="project" value="TreeGrafter"/>
</dbReference>
<dbReference type="InterPro" id="IPR004305">
    <property type="entry name" value="Thiaminase-2/PQQC"/>
</dbReference>
<dbReference type="CDD" id="cd19367">
    <property type="entry name" value="TenA_C_ScTHI20-like"/>
    <property type="match status" value="1"/>
</dbReference>
<dbReference type="GO" id="GO:0009228">
    <property type="term" value="P:thiamine biosynthetic process"/>
    <property type="evidence" value="ECO:0007669"/>
    <property type="project" value="InterPro"/>
</dbReference>
<dbReference type="GeneID" id="30995276"/>
<sequence>MVEQKIVKLTKPSRLHKVSIPAVLTIAGSDSSGGAGIEADLKTITAHQVYGLTCITALTAQNTQSVQSIVKTSKEQLQKTLESNFDDFIYGYDSSPLKAIKTGMLTKDSILVLEEYLPLIKRHDIKLIVDPVMISTSGTELFDKEAMSICVNTLIKESYLVTPNFIEAIALYRNKKSDYKEPKIESLEDFTNFVIDLQKALECENVLVKGGHIPWNKKTNKPFKGNINEEQEDLTVIDILYQHTTDSITIYESEFLFTKDTHGTGCTLSSSIASNVAKGLTLDQALPLSINYIHRGILSLEKKLGHGNGPLNHTVTPEVGVLAIIKPTVPAVTGHKTFFEFFKEHPKVKENWRKYTEHEFLHQLAENKLPFNRFLYFLKQDFYYLVNYAQVHALAASVAPNYQQTHSEALIIGEVVNEIEKHKSKLQKKYNIDYDKVDLDIELQPGKACLDYCDFLLEMGRKEDFLGIKVALAPCLHGYAESGINTLKYREHHKNSGNDFLNAVSVEESNIYDSWIADYTSEWYREAHGNGIDALETLLSGVLITTERLDELVEIFNKVTMLECNFWSEVVAPN</sequence>
<dbReference type="Gene3D" id="1.20.910.10">
    <property type="entry name" value="Heme oxygenase-like"/>
    <property type="match status" value="1"/>
</dbReference>
<accession>A0A1E4RM93</accession>
<dbReference type="Gene3D" id="3.40.1190.20">
    <property type="match status" value="1"/>
</dbReference>
<organism evidence="3 4">
    <name type="scientific">Hyphopichia burtonii NRRL Y-1933</name>
    <dbReference type="NCBI Taxonomy" id="984485"/>
    <lineage>
        <taxon>Eukaryota</taxon>
        <taxon>Fungi</taxon>
        <taxon>Dikarya</taxon>
        <taxon>Ascomycota</taxon>
        <taxon>Saccharomycotina</taxon>
        <taxon>Pichiomycetes</taxon>
        <taxon>Debaryomycetaceae</taxon>
        <taxon>Hyphopichia</taxon>
    </lineage>
</organism>
<gene>
    <name evidence="3" type="ORF">HYPBUDRAFT_151865</name>
</gene>
<evidence type="ECO:0000313" key="4">
    <source>
        <dbReference type="Proteomes" id="UP000095085"/>
    </source>
</evidence>
<name>A0A1E4RM93_9ASCO</name>
<evidence type="ECO:0008006" key="5">
    <source>
        <dbReference type="Google" id="ProtNLM"/>
    </source>
</evidence>
<dbReference type="Pfam" id="PF08543">
    <property type="entry name" value="Phos_pyr_kin"/>
    <property type="match status" value="1"/>
</dbReference>
<dbReference type="GO" id="GO:0008972">
    <property type="term" value="F:phosphomethylpyrimidine kinase activity"/>
    <property type="evidence" value="ECO:0007669"/>
    <property type="project" value="InterPro"/>
</dbReference>
<proteinExistence type="predicted"/>
<evidence type="ECO:0000259" key="2">
    <source>
        <dbReference type="Pfam" id="PF08543"/>
    </source>
</evidence>
<dbReference type="NCBIfam" id="TIGR00097">
    <property type="entry name" value="HMP-P_kinase"/>
    <property type="match status" value="1"/>
</dbReference>
<keyword evidence="4" id="KW-1185">Reference proteome</keyword>
<dbReference type="InterPro" id="IPR029056">
    <property type="entry name" value="Ribokinase-like"/>
</dbReference>
<feature type="domain" description="Thiaminase-2/PQQC" evidence="1">
    <location>
        <begin position="345"/>
        <end position="569"/>
    </location>
</feature>
<dbReference type="Proteomes" id="UP000095085">
    <property type="component" value="Unassembled WGS sequence"/>
</dbReference>
<dbReference type="AlphaFoldDB" id="A0A1E4RM93"/>
<dbReference type="OrthoDB" id="10028886at2759"/>
<dbReference type="SUPFAM" id="SSF53613">
    <property type="entry name" value="Ribokinase-like"/>
    <property type="match status" value="1"/>
</dbReference>
<reference evidence="4" key="1">
    <citation type="submission" date="2016-05" db="EMBL/GenBank/DDBJ databases">
        <title>Comparative genomics of biotechnologically important yeasts.</title>
        <authorList>
            <consortium name="DOE Joint Genome Institute"/>
            <person name="Riley R."/>
            <person name="Haridas S."/>
            <person name="Wolfe K.H."/>
            <person name="Lopes M.R."/>
            <person name="Hittinger C.T."/>
            <person name="Goker M."/>
            <person name="Salamov A."/>
            <person name="Wisecaver J."/>
            <person name="Long T.M."/>
            <person name="Aerts A.L."/>
            <person name="Barry K."/>
            <person name="Choi C."/>
            <person name="Clum A."/>
            <person name="Coughlan A.Y."/>
            <person name="Deshpande S."/>
            <person name="Douglass A.P."/>
            <person name="Hanson S.J."/>
            <person name="Klenk H.-P."/>
            <person name="Labutti K."/>
            <person name="Lapidus A."/>
            <person name="Lindquist E."/>
            <person name="Lipzen A."/>
            <person name="Meier-Kolthoff J.P."/>
            <person name="Ohm R.A."/>
            <person name="Otillar R.P."/>
            <person name="Pangilinan J."/>
            <person name="Peng Y."/>
            <person name="Rokas A."/>
            <person name="Rosa C.A."/>
            <person name="Scheuner C."/>
            <person name="Sibirny A.A."/>
            <person name="Slot J.C."/>
            <person name="Stielow J.B."/>
            <person name="Sun H."/>
            <person name="Kurtzman C.P."/>
            <person name="Blackwell M."/>
            <person name="Grigoriev I.V."/>
            <person name="Jeffries T.W."/>
        </authorList>
    </citation>
    <scope>NUCLEOTIDE SEQUENCE [LARGE SCALE GENOMIC DNA]</scope>
    <source>
        <strain evidence="4">NRRL Y-1933</strain>
    </source>
</reference>
<dbReference type="InterPro" id="IPR013749">
    <property type="entry name" value="PM/HMP-P_kinase-1"/>
</dbReference>
<dbReference type="STRING" id="984485.A0A1E4RM93"/>
<feature type="domain" description="Pyridoxamine kinase/Phosphomethylpyrimidine kinase" evidence="2">
    <location>
        <begin position="30"/>
        <end position="312"/>
    </location>
</feature>